<dbReference type="EMBL" id="CP003788">
    <property type="protein sequence ID" value="AFR09679.1"/>
    <property type="molecule type" value="Genomic_DNA"/>
</dbReference>
<dbReference type="HOGENOM" id="CLU_2863269_0_0_11"/>
<dbReference type="STRING" id="1205910.B005_5055"/>
<gene>
    <name evidence="2" type="ordered locus">B005_5055</name>
</gene>
<feature type="region of interest" description="Disordered" evidence="1">
    <location>
        <begin position="30"/>
        <end position="64"/>
    </location>
</feature>
<evidence type="ECO:0000256" key="1">
    <source>
        <dbReference type="SAM" id="MobiDB-lite"/>
    </source>
</evidence>
<name>J7LFP4_NOCAA</name>
<accession>J7LFP4</accession>
<reference evidence="2 3" key="1">
    <citation type="journal article" date="2012" name="J. Bacteriol.">
        <title>Whole-Genome Sequence of Nocardiopsis alba Strain ATCC BAA-2165, Associated with Honeybees.</title>
        <authorList>
            <person name="Qiao J."/>
            <person name="Chen L."/>
            <person name="Li Y."/>
            <person name="Wang J."/>
            <person name="Zhang W."/>
            <person name="Chen S."/>
        </authorList>
    </citation>
    <scope>NUCLEOTIDE SEQUENCE [LARGE SCALE GENOMIC DNA]</scope>
    <source>
        <strain evidence="3">ATCC BAA-2165 / BE74</strain>
    </source>
</reference>
<organism evidence="2 3">
    <name type="scientific">Nocardiopsis alba (strain ATCC BAA-2165 / BE74)</name>
    <dbReference type="NCBI Taxonomy" id="1205910"/>
    <lineage>
        <taxon>Bacteria</taxon>
        <taxon>Bacillati</taxon>
        <taxon>Actinomycetota</taxon>
        <taxon>Actinomycetes</taxon>
        <taxon>Streptosporangiales</taxon>
        <taxon>Nocardiopsidaceae</taxon>
        <taxon>Nocardiopsis</taxon>
    </lineage>
</organism>
<reference evidence="3" key="2">
    <citation type="submission" date="2012-08" db="EMBL/GenBank/DDBJ databases">
        <title>Whole-genome sequence of Nocardiopsis alba strain ATCC BAA-2165 associated with honeybees.</title>
        <authorList>
            <person name="Qiao J."/>
            <person name="Chen L."/>
            <person name="Li Y."/>
            <person name="Wang J."/>
            <person name="Zhang W."/>
            <person name="Chen S."/>
        </authorList>
    </citation>
    <scope>NUCLEOTIDE SEQUENCE [LARGE SCALE GENOMIC DNA]</scope>
    <source>
        <strain evidence="3">ATCC BAA-2165 / BE74</strain>
    </source>
</reference>
<dbReference type="AlphaFoldDB" id="J7LFP4"/>
<evidence type="ECO:0000313" key="3">
    <source>
        <dbReference type="Proteomes" id="UP000003779"/>
    </source>
</evidence>
<sequence>MAHRPFPAGRVHGLLLGFAGHDRWLSGRRKIEPQVFHTSHPRSAPSRAAREPGSRSNPEPHPGE</sequence>
<proteinExistence type="predicted"/>
<dbReference type="KEGG" id="nal:B005_5055"/>
<dbReference type="Proteomes" id="UP000003779">
    <property type="component" value="Chromosome"/>
</dbReference>
<evidence type="ECO:0000313" key="2">
    <source>
        <dbReference type="EMBL" id="AFR09679.1"/>
    </source>
</evidence>
<protein>
    <submittedName>
        <fullName evidence="2">Uncharacterized protein</fullName>
    </submittedName>
</protein>